<dbReference type="InterPro" id="IPR016986">
    <property type="entry name" value="UCP031982_abhydr"/>
</dbReference>
<reference evidence="4 5" key="1">
    <citation type="submission" date="2016-10" db="EMBL/GenBank/DDBJ databases">
        <authorList>
            <person name="de Groot N.N."/>
        </authorList>
    </citation>
    <scope>NUCLEOTIDE SEQUENCE [LARGE SCALE GENOMIC DNA]</scope>
    <source>
        <strain evidence="4 5">DSM 6059</strain>
    </source>
</reference>
<feature type="domain" description="Dienelactone hydrolase" evidence="3">
    <location>
        <begin position="89"/>
        <end position="193"/>
    </location>
</feature>
<dbReference type="SUPFAM" id="SSF53474">
    <property type="entry name" value="alpha/beta-Hydrolases"/>
    <property type="match status" value="1"/>
</dbReference>
<dbReference type="RefSeq" id="WP_091986007.1">
    <property type="nucleotide sequence ID" value="NZ_FOLO01000026.1"/>
</dbReference>
<dbReference type="GO" id="GO:0052689">
    <property type="term" value="F:carboxylic ester hydrolase activity"/>
    <property type="evidence" value="ECO:0007669"/>
    <property type="project" value="UniProtKB-ARBA"/>
</dbReference>
<dbReference type="EMBL" id="FOLO01000026">
    <property type="protein sequence ID" value="SFC97679.1"/>
    <property type="molecule type" value="Genomic_DNA"/>
</dbReference>
<proteinExistence type="predicted"/>
<keyword evidence="5" id="KW-1185">Reference proteome</keyword>
<keyword evidence="1 4" id="KW-0378">Hydrolase</keyword>
<dbReference type="Proteomes" id="UP000198862">
    <property type="component" value="Unassembled WGS sequence"/>
</dbReference>
<feature type="signal peptide" evidence="2">
    <location>
        <begin position="1"/>
        <end position="21"/>
    </location>
</feature>
<dbReference type="PANTHER" id="PTHR22946:SF9">
    <property type="entry name" value="POLYKETIDE TRANSFERASE AF380"/>
    <property type="match status" value="1"/>
</dbReference>
<dbReference type="AlphaFoldDB" id="A0A1I1NJ70"/>
<organism evidence="4 5">
    <name type="scientific">Pseudoalteromonas denitrificans DSM 6059</name>
    <dbReference type="NCBI Taxonomy" id="1123010"/>
    <lineage>
        <taxon>Bacteria</taxon>
        <taxon>Pseudomonadati</taxon>
        <taxon>Pseudomonadota</taxon>
        <taxon>Gammaproteobacteria</taxon>
        <taxon>Alteromonadales</taxon>
        <taxon>Pseudoalteromonadaceae</taxon>
        <taxon>Pseudoalteromonas</taxon>
    </lineage>
</organism>
<evidence type="ECO:0000256" key="1">
    <source>
        <dbReference type="ARBA" id="ARBA00022801"/>
    </source>
</evidence>
<evidence type="ECO:0000259" key="3">
    <source>
        <dbReference type="Pfam" id="PF01738"/>
    </source>
</evidence>
<accession>A0A1I1NJ70</accession>
<dbReference type="STRING" id="1123010.SAMN02745724_03086"/>
<dbReference type="InterPro" id="IPR002925">
    <property type="entry name" value="Dienelactn_hydro"/>
</dbReference>
<dbReference type="InterPro" id="IPR050261">
    <property type="entry name" value="FrsA_esterase"/>
</dbReference>
<evidence type="ECO:0000313" key="5">
    <source>
        <dbReference type="Proteomes" id="UP000198862"/>
    </source>
</evidence>
<evidence type="ECO:0000256" key="2">
    <source>
        <dbReference type="SAM" id="SignalP"/>
    </source>
</evidence>
<dbReference type="PANTHER" id="PTHR22946">
    <property type="entry name" value="DIENELACTONE HYDROLASE DOMAIN-CONTAINING PROTEIN-RELATED"/>
    <property type="match status" value="1"/>
</dbReference>
<dbReference type="Gene3D" id="3.40.50.1820">
    <property type="entry name" value="alpha/beta hydrolase"/>
    <property type="match status" value="1"/>
</dbReference>
<name>A0A1I1NJ70_9GAMM</name>
<keyword evidence="2" id="KW-0732">Signal</keyword>
<sequence length="373" mass="41113">MKLGKLVVFITFLMSQVGAQAASDFNLGITSVEFIDEQRTSWDGKSKRPILTHIFYPTTDTNVKPILLGEPNNALFNAGNAVMNGKVTNQNKRPLIIMSHGTGGSALQMLWIAETLVKNGYLVIGVNHHGNTAAEEKKYAEGYKLWWERSQDISVVLEQLSSHNIWGPAVDQNKIGMIGFSLGGYTALSSIGGITDKTLFTAFCQSPDKDFTCNAQVEFSDIDKAFNKVKNSQRVKESLLREHDSFKIDAIKAAFVLAPAVVQAINKESLKNISVPISVVVGSIDRIAPAKTNGKVVSKLMGNSQYSELEKVGHYTFLSNCTGLGFKYLKELCGDHKSIVRDKIHSDVSQKAVDFFDRVFVYNTHLSQITGNR</sequence>
<gene>
    <name evidence="4" type="ORF">SAMN02745724_03086</name>
</gene>
<feature type="chain" id="PRO_5011704226" evidence="2">
    <location>
        <begin position="22"/>
        <end position="373"/>
    </location>
</feature>
<dbReference type="InterPro" id="IPR029058">
    <property type="entry name" value="AB_hydrolase_fold"/>
</dbReference>
<evidence type="ECO:0000313" key="4">
    <source>
        <dbReference type="EMBL" id="SFC97679.1"/>
    </source>
</evidence>
<dbReference type="PIRSF" id="PIRSF031982">
    <property type="entry name" value="UCP031982_abhydr"/>
    <property type="match status" value="1"/>
</dbReference>
<dbReference type="Pfam" id="PF01738">
    <property type="entry name" value="DLH"/>
    <property type="match status" value="1"/>
</dbReference>
<protein>
    <submittedName>
        <fullName evidence="4">Predicted dienelactone hydrolase</fullName>
    </submittedName>
</protein>